<sequence length="85" mass="9214">MSTIEHEANTTAGSAVSHTVVAGNIAVKSIASTETQSKQFVEEFDVSKASNLVTLGKDLNLRQEMILDAAKIRIDDLNEKANRLK</sequence>
<accession>A0A8S2ZQY9</accession>
<organism evidence="1 2">
    <name type="scientific">Rotaria magnacalcarata</name>
    <dbReference type="NCBI Taxonomy" id="392030"/>
    <lineage>
        <taxon>Eukaryota</taxon>
        <taxon>Metazoa</taxon>
        <taxon>Spiralia</taxon>
        <taxon>Gnathifera</taxon>
        <taxon>Rotifera</taxon>
        <taxon>Eurotatoria</taxon>
        <taxon>Bdelloidea</taxon>
        <taxon>Philodinida</taxon>
        <taxon>Philodinidae</taxon>
        <taxon>Rotaria</taxon>
    </lineage>
</organism>
<dbReference type="EMBL" id="CAJOBJ010114225">
    <property type="protein sequence ID" value="CAF4646127.1"/>
    <property type="molecule type" value="Genomic_DNA"/>
</dbReference>
<evidence type="ECO:0000313" key="2">
    <source>
        <dbReference type="Proteomes" id="UP000681720"/>
    </source>
</evidence>
<reference evidence="1" key="1">
    <citation type="submission" date="2021-02" db="EMBL/GenBank/DDBJ databases">
        <authorList>
            <person name="Nowell W R."/>
        </authorList>
    </citation>
    <scope>NUCLEOTIDE SEQUENCE</scope>
</reference>
<protein>
    <submittedName>
        <fullName evidence="1">Uncharacterized protein</fullName>
    </submittedName>
</protein>
<evidence type="ECO:0000313" key="1">
    <source>
        <dbReference type="EMBL" id="CAF4646127.1"/>
    </source>
</evidence>
<dbReference type="AlphaFoldDB" id="A0A8S2ZQY9"/>
<proteinExistence type="predicted"/>
<comment type="caution">
    <text evidence="1">The sequence shown here is derived from an EMBL/GenBank/DDBJ whole genome shotgun (WGS) entry which is preliminary data.</text>
</comment>
<name>A0A8S2ZQY9_9BILA</name>
<gene>
    <name evidence="1" type="ORF">GIL414_LOCUS40851</name>
</gene>
<dbReference type="Proteomes" id="UP000681720">
    <property type="component" value="Unassembled WGS sequence"/>
</dbReference>